<comment type="caution">
    <text evidence="1">The sequence shown here is derived from an EMBL/GenBank/DDBJ whole genome shotgun (WGS) entry which is preliminary data.</text>
</comment>
<evidence type="ECO:0008006" key="3">
    <source>
        <dbReference type="Google" id="ProtNLM"/>
    </source>
</evidence>
<evidence type="ECO:0000313" key="2">
    <source>
        <dbReference type="Proteomes" id="UP001580346"/>
    </source>
</evidence>
<dbReference type="EMBL" id="JBHHMI010000014">
    <property type="protein sequence ID" value="MFB5268323.1"/>
    <property type="molecule type" value="Genomic_DNA"/>
</dbReference>
<organism evidence="1 2">
    <name type="scientific">Paenibacillus enshidis</name>
    <dbReference type="NCBI Taxonomy" id="1458439"/>
    <lineage>
        <taxon>Bacteria</taxon>
        <taxon>Bacillati</taxon>
        <taxon>Bacillota</taxon>
        <taxon>Bacilli</taxon>
        <taxon>Bacillales</taxon>
        <taxon>Paenibacillaceae</taxon>
        <taxon>Paenibacillus</taxon>
    </lineage>
</organism>
<evidence type="ECO:0000313" key="1">
    <source>
        <dbReference type="EMBL" id="MFB5268323.1"/>
    </source>
</evidence>
<accession>A0ABV5AVT6</accession>
<protein>
    <recommendedName>
        <fullName evidence="3">SIR2-like domain-containing protein</fullName>
    </recommendedName>
</protein>
<sequence length="126" mass="14828">MSSSLDILRQSNEYPVVFIGSGISKRYLADFPSWEELLQRFWRQLNIETDFYAFLNQLRNKVRESYVSATDSEVAYYTNIEAGTIIESSFNEKFYAQEIEIENFTQQQAYRTQISPFKKAISNHLL</sequence>
<dbReference type="RefSeq" id="WP_375356501.1">
    <property type="nucleotide sequence ID" value="NZ_JBHHMI010000014.1"/>
</dbReference>
<reference evidence="1 2" key="1">
    <citation type="submission" date="2024-09" db="EMBL/GenBank/DDBJ databases">
        <title>Paenibacillus zeirhizospherea sp. nov., isolated from surface of the maize (Zea mays) roots in a horticulture field, Hungary.</title>
        <authorList>
            <person name="Marton D."/>
            <person name="Farkas M."/>
            <person name="Bedics A."/>
            <person name="Toth E."/>
            <person name="Tancsics A."/>
            <person name="Boka K."/>
            <person name="Maroti G."/>
            <person name="Kriszt B."/>
            <person name="Cserhati M."/>
        </authorList>
    </citation>
    <scope>NUCLEOTIDE SEQUENCE [LARGE SCALE GENOMIC DNA]</scope>
    <source>
        <strain evidence="1 2">KCTC 33519</strain>
    </source>
</reference>
<gene>
    <name evidence="1" type="ORF">ACE41H_16295</name>
</gene>
<dbReference type="Proteomes" id="UP001580346">
    <property type="component" value="Unassembled WGS sequence"/>
</dbReference>
<proteinExistence type="predicted"/>
<name>A0ABV5AVT6_9BACL</name>
<keyword evidence="2" id="KW-1185">Reference proteome</keyword>